<reference evidence="3" key="1">
    <citation type="submission" date="2018-05" db="EMBL/GenBank/DDBJ databases">
        <authorList>
            <person name="Lanie J.A."/>
            <person name="Ng W.-L."/>
            <person name="Kazmierczak K.M."/>
            <person name="Andrzejewski T.M."/>
            <person name="Davidsen T.M."/>
            <person name="Wayne K.J."/>
            <person name="Tettelin H."/>
            <person name="Glass J.I."/>
            <person name="Rusch D."/>
            <person name="Podicherti R."/>
            <person name="Tsui H.-C.T."/>
            <person name="Winkler M.E."/>
        </authorList>
    </citation>
    <scope>NUCLEOTIDE SEQUENCE</scope>
</reference>
<dbReference type="Pfam" id="PF01865">
    <property type="entry name" value="PhoU_div"/>
    <property type="match status" value="1"/>
</dbReference>
<comment type="similarity">
    <text evidence="1">Belongs to the UPF0111 family.</text>
</comment>
<dbReference type="InterPro" id="IPR002727">
    <property type="entry name" value="DUF47"/>
</dbReference>
<dbReference type="EMBL" id="UINC01106503">
    <property type="protein sequence ID" value="SVC71217.1"/>
    <property type="molecule type" value="Genomic_DNA"/>
</dbReference>
<name>A0A382PEE1_9ZZZZ</name>
<dbReference type="AlphaFoldDB" id="A0A382PEE1"/>
<dbReference type="Gene3D" id="1.20.58.220">
    <property type="entry name" value="Phosphate transport system protein phou homolog 2, domain 2"/>
    <property type="match status" value="1"/>
</dbReference>
<evidence type="ECO:0000256" key="2">
    <source>
        <dbReference type="SAM" id="Coils"/>
    </source>
</evidence>
<organism evidence="3">
    <name type="scientific">marine metagenome</name>
    <dbReference type="NCBI Taxonomy" id="408172"/>
    <lineage>
        <taxon>unclassified sequences</taxon>
        <taxon>metagenomes</taxon>
        <taxon>ecological metagenomes</taxon>
    </lineage>
</organism>
<evidence type="ECO:0000313" key="3">
    <source>
        <dbReference type="EMBL" id="SVC71217.1"/>
    </source>
</evidence>
<dbReference type="PANTHER" id="PTHR36536">
    <property type="entry name" value="UPF0111 PROTEIN HI_1603"/>
    <property type="match status" value="1"/>
</dbReference>
<feature type="coiled-coil region" evidence="2">
    <location>
        <begin position="45"/>
        <end position="106"/>
    </location>
</feature>
<dbReference type="InterPro" id="IPR018445">
    <property type="entry name" value="Put_Phosphate_transp_reg"/>
</dbReference>
<evidence type="ECO:0008006" key="4">
    <source>
        <dbReference type="Google" id="ProtNLM"/>
    </source>
</evidence>
<gene>
    <name evidence="3" type="ORF">METZ01_LOCUS324071</name>
</gene>
<keyword evidence="2" id="KW-0175">Coiled coil</keyword>
<accession>A0A382PEE1</accession>
<dbReference type="InterPro" id="IPR038078">
    <property type="entry name" value="PhoU-like_sf"/>
</dbReference>
<protein>
    <recommendedName>
        <fullName evidence="4">DUF47 family protein</fullName>
    </recommendedName>
</protein>
<feature type="non-terminal residue" evidence="3">
    <location>
        <position position="165"/>
    </location>
</feature>
<dbReference type="PANTHER" id="PTHR36536:SF3">
    <property type="entry name" value="UPF0111 PROTEIN HI_1603"/>
    <property type="match status" value="1"/>
</dbReference>
<sequence>MAWIDKLVGRSPIGPMQKHMQMAILCAREVIPLLEAMSAADDEAIRNRRAEIDRLEHEADQLKHEIRSHMPRRFMMAMDRRTMLEILDYQDSIADVTQDIAELADQRSMHLPDTLREPVLSLAHRVLAACEQGQRIVDELDELVETGFGEGEVARGDEMITELGR</sequence>
<dbReference type="SUPFAM" id="SSF109755">
    <property type="entry name" value="PhoU-like"/>
    <property type="match status" value="1"/>
</dbReference>
<proteinExistence type="inferred from homology"/>
<evidence type="ECO:0000256" key="1">
    <source>
        <dbReference type="ARBA" id="ARBA00008591"/>
    </source>
</evidence>